<reference evidence="1" key="1">
    <citation type="submission" date="2021-05" db="EMBL/GenBank/DDBJ databases">
        <authorList>
            <person name="Pan Q."/>
            <person name="Jouanno E."/>
            <person name="Zahm M."/>
            <person name="Klopp C."/>
            <person name="Cabau C."/>
            <person name="Louis A."/>
            <person name="Berthelot C."/>
            <person name="Parey E."/>
            <person name="Roest Crollius H."/>
            <person name="Montfort J."/>
            <person name="Robinson-Rechavi M."/>
            <person name="Bouchez O."/>
            <person name="Lampietro C."/>
            <person name="Lopez Roques C."/>
            <person name="Donnadieu C."/>
            <person name="Postlethwait J."/>
            <person name="Bobe J."/>
            <person name="Dillon D."/>
            <person name="Chandos A."/>
            <person name="von Hippel F."/>
            <person name="Guiguen Y."/>
        </authorList>
    </citation>
    <scope>NUCLEOTIDE SEQUENCE</scope>
    <source>
        <strain evidence="1">YG-Jan2019</strain>
    </source>
</reference>
<proteinExistence type="predicted"/>
<gene>
    <name evidence="1" type="ORF">DPEC_G00063180</name>
</gene>
<accession>A0ACC2H7E5</accession>
<dbReference type="Proteomes" id="UP001157502">
    <property type="component" value="Chromosome 5"/>
</dbReference>
<evidence type="ECO:0000313" key="1">
    <source>
        <dbReference type="EMBL" id="KAJ8011906.1"/>
    </source>
</evidence>
<sequence length="80" mass="8403">MGRLGPTTTLVETKDDDPRGYVKSLTTGRLREVSGFPTPVPACKPSESTPGKSSGGDTPDGFPPPVPTLTPQLQTCTFDL</sequence>
<comment type="caution">
    <text evidence="1">The sequence shown here is derived from an EMBL/GenBank/DDBJ whole genome shotgun (WGS) entry which is preliminary data.</text>
</comment>
<dbReference type="EMBL" id="CM055732">
    <property type="protein sequence ID" value="KAJ8011906.1"/>
    <property type="molecule type" value="Genomic_DNA"/>
</dbReference>
<organism evidence="1 2">
    <name type="scientific">Dallia pectoralis</name>
    <name type="common">Alaska blackfish</name>
    <dbReference type="NCBI Taxonomy" id="75939"/>
    <lineage>
        <taxon>Eukaryota</taxon>
        <taxon>Metazoa</taxon>
        <taxon>Chordata</taxon>
        <taxon>Craniata</taxon>
        <taxon>Vertebrata</taxon>
        <taxon>Euteleostomi</taxon>
        <taxon>Actinopterygii</taxon>
        <taxon>Neopterygii</taxon>
        <taxon>Teleostei</taxon>
        <taxon>Protacanthopterygii</taxon>
        <taxon>Esociformes</taxon>
        <taxon>Umbridae</taxon>
        <taxon>Dallia</taxon>
    </lineage>
</organism>
<protein>
    <submittedName>
        <fullName evidence="1">Uncharacterized protein</fullName>
    </submittedName>
</protein>
<keyword evidence="2" id="KW-1185">Reference proteome</keyword>
<name>A0ACC2H7E5_DALPE</name>
<evidence type="ECO:0000313" key="2">
    <source>
        <dbReference type="Proteomes" id="UP001157502"/>
    </source>
</evidence>